<dbReference type="OrthoDB" id="92794at2"/>
<evidence type="ECO:0000313" key="1">
    <source>
        <dbReference type="EMBL" id="SKA10397.1"/>
    </source>
</evidence>
<dbReference type="EMBL" id="FUWX01000041">
    <property type="protein sequence ID" value="SKA10397.1"/>
    <property type="molecule type" value="Genomic_DNA"/>
</dbReference>
<evidence type="ECO:0000313" key="2">
    <source>
        <dbReference type="Proteomes" id="UP000191153"/>
    </source>
</evidence>
<dbReference type="AlphaFoldDB" id="A0A1T4R3G6"/>
<proteinExistence type="predicted"/>
<protein>
    <submittedName>
        <fullName evidence="1">Replication initiator protein A</fullName>
    </submittedName>
</protein>
<gene>
    <name evidence="1" type="ORF">SAMN02745174_02566</name>
</gene>
<sequence length="259" mass="30617">MSKKIVKSSVWWEETIDTPEAEIVEENIYVDEKFIKNKSLIRMDLNLIQFPIFSKNTKRKVNQTVTYFFNKNRDTYITVTPQAGDYIPGETEEKIFIALMQIMKEKGMPKKFVISALELKNKINFTTTKYNSVVEKALSRLASTTYVFKNTLYSSEHKGILGEKIETSIFNIKTITLSKKENKKYRNLVEDKRIKVIYELEFSDHFYRNIIKKGYLVYDGDILLEIESSTARTIYMLIEKIRFQKLYLKIDTLFLIKRK</sequence>
<dbReference type="RefSeq" id="WP_078694972.1">
    <property type="nucleotide sequence ID" value="NZ_FUWX01000041.1"/>
</dbReference>
<organism evidence="1 2">
    <name type="scientific">Cetobacterium ceti</name>
    <dbReference type="NCBI Taxonomy" id="180163"/>
    <lineage>
        <taxon>Bacteria</taxon>
        <taxon>Fusobacteriati</taxon>
        <taxon>Fusobacteriota</taxon>
        <taxon>Fusobacteriia</taxon>
        <taxon>Fusobacteriales</taxon>
        <taxon>Fusobacteriaceae</taxon>
        <taxon>Cetobacterium</taxon>
    </lineage>
</organism>
<accession>A0A1T4R3G6</accession>
<keyword evidence="2" id="KW-1185">Reference proteome</keyword>
<reference evidence="1 2" key="1">
    <citation type="submission" date="2017-02" db="EMBL/GenBank/DDBJ databases">
        <authorList>
            <person name="Peterson S.W."/>
        </authorList>
    </citation>
    <scope>NUCLEOTIDE SEQUENCE [LARGE SCALE GENOMIC DNA]</scope>
    <source>
        <strain evidence="1 2">ATCC 700028</strain>
    </source>
</reference>
<dbReference type="Proteomes" id="UP000191153">
    <property type="component" value="Unassembled WGS sequence"/>
</dbReference>
<name>A0A1T4R3G6_9FUSO</name>